<reference evidence="8 10" key="1">
    <citation type="submission" date="2012-11" db="EMBL/GenBank/DDBJ databases">
        <title>Whole genome sequence of Acetobacter cibinongensis 4H-1.</title>
        <authorList>
            <person name="Azuma Y."/>
            <person name="Higashiura N."/>
            <person name="Hirakawa H."/>
            <person name="Matsushita K."/>
        </authorList>
    </citation>
    <scope>NUCLEOTIDE SEQUENCE [LARGE SCALE GENOMIC DNA]</scope>
    <source>
        <strain evidence="8 10">4H-1</strain>
    </source>
</reference>
<dbReference type="RefSeq" id="WP_048839557.1">
    <property type="nucleotide sequence ID" value="NZ_BAMV01000030.1"/>
</dbReference>
<reference evidence="9 11" key="2">
    <citation type="submission" date="2019-07" db="EMBL/GenBank/DDBJ databases">
        <title>Whole genome shotgun sequence of Acetobacter cibinongensis NBRC 16605.</title>
        <authorList>
            <person name="Hosoyama A."/>
            <person name="Uohara A."/>
            <person name="Ohji S."/>
            <person name="Ichikawa N."/>
        </authorList>
    </citation>
    <scope>NUCLEOTIDE SEQUENCE [LARGE SCALE GENOMIC DNA]</scope>
    <source>
        <strain evidence="9 11">NBRC 16605</strain>
    </source>
</reference>
<evidence type="ECO:0000259" key="6">
    <source>
        <dbReference type="Pfam" id="PF00535"/>
    </source>
</evidence>
<proteinExistence type="predicted"/>
<dbReference type="Gene3D" id="3.90.550.10">
    <property type="entry name" value="Spore Coat Polysaccharide Biosynthesis Protein SpsA, Chain A"/>
    <property type="match status" value="1"/>
</dbReference>
<dbReference type="SUPFAM" id="SSF53448">
    <property type="entry name" value="Nucleotide-diphospho-sugar transferases"/>
    <property type="match status" value="1"/>
</dbReference>
<evidence type="ECO:0000313" key="10">
    <source>
        <dbReference type="Proteomes" id="UP000032671"/>
    </source>
</evidence>
<evidence type="ECO:0000256" key="3">
    <source>
        <dbReference type="ARBA" id="ARBA00022676"/>
    </source>
</evidence>
<accession>A0A6N3SJB1</accession>
<name>A0A0D6N7G9_9PROT</name>
<sequence length="266" mass="31166">MTTETWSIVIPYYNEKEYLEATLACIAHQIQKPDQVILINNASSDSSEKIAHKFKEKYDNFFDVILLNEDKLGKIFALMTASKCVKTSYFAVWDADTHYPPNYLKKASEAYSKKTKKPVAVMATSLKNSSISLKNIIRILKIQILSRIYTSECHAGGYAETFNTELYKKVGGFDNQIWPYMFEDHEIVQRLLKIGDIVYPLGLWCIVSSRRCDRSKITWTKTEKLIYRYTPFLLKDWFFYSFLAPRFEKRGLNIIELRKQPWKENN</sequence>
<dbReference type="Pfam" id="PF00535">
    <property type="entry name" value="Glycos_transf_2"/>
    <property type="match status" value="1"/>
</dbReference>
<feature type="domain" description="Glycosyltransferase 2-like" evidence="6">
    <location>
        <begin position="7"/>
        <end position="114"/>
    </location>
</feature>
<evidence type="ECO:0000313" key="11">
    <source>
        <dbReference type="Proteomes" id="UP000321891"/>
    </source>
</evidence>
<dbReference type="Pfam" id="PF02709">
    <property type="entry name" value="Glyco_transf_7C"/>
    <property type="match status" value="1"/>
</dbReference>
<dbReference type="AlphaFoldDB" id="A0A0D6N7G9"/>
<accession>A0A0D6N7G9</accession>
<organism evidence="8 10">
    <name type="scientific">Acetobacter cibinongensis</name>
    <dbReference type="NCBI Taxonomy" id="146475"/>
    <lineage>
        <taxon>Bacteria</taxon>
        <taxon>Pseudomonadati</taxon>
        <taxon>Pseudomonadota</taxon>
        <taxon>Alphaproteobacteria</taxon>
        <taxon>Acetobacterales</taxon>
        <taxon>Acetobacteraceae</taxon>
        <taxon>Acetobacter</taxon>
    </lineage>
</organism>
<evidence type="ECO:0000256" key="4">
    <source>
        <dbReference type="ARBA" id="ARBA00022679"/>
    </source>
</evidence>
<evidence type="ECO:0000256" key="1">
    <source>
        <dbReference type="ARBA" id="ARBA00004236"/>
    </source>
</evidence>
<dbReference type="InterPro" id="IPR027791">
    <property type="entry name" value="Galactosyl_T_C"/>
</dbReference>
<evidence type="ECO:0000256" key="5">
    <source>
        <dbReference type="ARBA" id="ARBA00023136"/>
    </source>
</evidence>
<dbReference type="PANTHER" id="PTHR43646">
    <property type="entry name" value="GLYCOSYLTRANSFERASE"/>
    <property type="match status" value="1"/>
</dbReference>
<dbReference type="STRING" id="1231339.Abci_030_002"/>
<comment type="caution">
    <text evidence="8">The sequence shown here is derived from an EMBL/GenBank/DDBJ whole genome shotgun (WGS) entry which is preliminary data.</text>
</comment>
<evidence type="ECO:0000313" key="9">
    <source>
        <dbReference type="EMBL" id="GEL57400.1"/>
    </source>
</evidence>
<dbReference type="Proteomes" id="UP000032671">
    <property type="component" value="Unassembled WGS sequence"/>
</dbReference>
<gene>
    <name evidence="8" type="ORF">Abci_030_002</name>
    <name evidence="9" type="ORF">ACI01nite_00020</name>
</gene>
<dbReference type="PANTHER" id="PTHR43646:SF2">
    <property type="entry name" value="GLYCOSYLTRANSFERASE 2-LIKE DOMAIN-CONTAINING PROTEIN"/>
    <property type="match status" value="1"/>
</dbReference>
<evidence type="ECO:0000259" key="7">
    <source>
        <dbReference type="Pfam" id="PF02709"/>
    </source>
</evidence>
<comment type="subcellular location">
    <subcellularLocation>
        <location evidence="1">Cell membrane</location>
    </subcellularLocation>
</comment>
<keyword evidence="4 8" id="KW-0808">Transferase</keyword>
<dbReference type="GO" id="GO:0016757">
    <property type="term" value="F:glycosyltransferase activity"/>
    <property type="evidence" value="ECO:0007669"/>
    <property type="project" value="UniProtKB-KW"/>
</dbReference>
<dbReference type="InterPro" id="IPR001173">
    <property type="entry name" value="Glyco_trans_2-like"/>
</dbReference>
<dbReference type="GO" id="GO:0005886">
    <property type="term" value="C:plasma membrane"/>
    <property type="evidence" value="ECO:0007669"/>
    <property type="project" value="UniProtKB-SubCell"/>
</dbReference>
<keyword evidence="5" id="KW-0472">Membrane</keyword>
<keyword evidence="3" id="KW-0328">Glycosyltransferase</keyword>
<dbReference type="InterPro" id="IPR029044">
    <property type="entry name" value="Nucleotide-diphossugar_trans"/>
</dbReference>
<evidence type="ECO:0000313" key="8">
    <source>
        <dbReference type="EMBL" id="GAN61508.1"/>
    </source>
</evidence>
<keyword evidence="11" id="KW-1185">Reference proteome</keyword>
<protein>
    <submittedName>
        <fullName evidence="8">Glycosyl transferase family 2</fullName>
    </submittedName>
</protein>
<evidence type="ECO:0000256" key="2">
    <source>
        <dbReference type="ARBA" id="ARBA00022475"/>
    </source>
</evidence>
<feature type="domain" description="Galactosyltransferase C-terminal" evidence="7">
    <location>
        <begin position="161"/>
        <end position="194"/>
    </location>
</feature>
<dbReference type="CDD" id="cd00761">
    <property type="entry name" value="Glyco_tranf_GTA_type"/>
    <property type="match status" value="1"/>
</dbReference>
<keyword evidence="2" id="KW-1003">Cell membrane</keyword>
<dbReference type="EMBL" id="BJVU01000001">
    <property type="protein sequence ID" value="GEL57400.1"/>
    <property type="molecule type" value="Genomic_DNA"/>
</dbReference>
<dbReference type="Proteomes" id="UP000321891">
    <property type="component" value="Unassembled WGS sequence"/>
</dbReference>
<dbReference type="EMBL" id="BAMV01000030">
    <property type="protein sequence ID" value="GAN61508.1"/>
    <property type="molecule type" value="Genomic_DNA"/>
</dbReference>